<evidence type="ECO:0000313" key="3">
    <source>
        <dbReference type="Proteomes" id="UP000318720"/>
    </source>
</evidence>
<protein>
    <submittedName>
        <fullName evidence="2">Uncharacterized protein</fullName>
    </submittedName>
</protein>
<dbReference type="RefSeq" id="WP_141585225.1">
    <property type="nucleotide sequence ID" value="NZ_JARAVA010000833.1"/>
</dbReference>
<comment type="caution">
    <text evidence="2">The sequence shown here is derived from an EMBL/GenBank/DDBJ whole genome shotgun (WGS) entry which is preliminary data.</text>
</comment>
<accession>A0AAE9AXK4</accession>
<dbReference type="EMBL" id="SPAZ01000282">
    <property type="protein sequence ID" value="TQE22545.1"/>
    <property type="molecule type" value="Genomic_DNA"/>
</dbReference>
<proteinExistence type="predicted"/>
<feature type="region of interest" description="Disordered" evidence="1">
    <location>
        <begin position="140"/>
        <end position="164"/>
    </location>
</feature>
<name>A0AAE9AXK4_9ACTN</name>
<evidence type="ECO:0000313" key="2">
    <source>
        <dbReference type="EMBL" id="TQE22545.1"/>
    </source>
</evidence>
<gene>
    <name evidence="2" type="ORF">Sipo8835_35715</name>
</gene>
<dbReference type="AlphaFoldDB" id="A0AAE9AXK4"/>
<dbReference type="Proteomes" id="UP000318720">
    <property type="component" value="Unassembled WGS sequence"/>
</dbReference>
<reference evidence="2 3" key="1">
    <citation type="submission" date="2019-03" db="EMBL/GenBank/DDBJ databases">
        <title>Comparative genomic analyses of the sweetpotato soil rot pathogen, Streptomyces ipomoeae.</title>
        <authorList>
            <person name="Ruschel Soares N."/>
            <person name="Badger J.H."/>
            <person name="Huguet-Tapia J.C."/>
            <person name="Clark C.A."/>
            <person name="Pettis G.S."/>
        </authorList>
    </citation>
    <scope>NUCLEOTIDE SEQUENCE [LARGE SCALE GENOMIC DNA]</scope>
    <source>
        <strain evidence="2 3">88-35</strain>
    </source>
</reference>
<evidence type="ECO:0000256" key="1">
    <source>
        <dbReference type="SAM" id="MobiDB-lite"/>
    </source>
</evidence>
<organism evidence="2 3">
    <name type="scientific">Streptomyces ipomoeae</name>
    <dbReference type="NCBI Taxonomy" id="103232"/>
    <lineage>
        <taxon>Bacteria</taxon>
        <taxon>Bacillati</taxon>
        <taxon>Actinomycetota</taxon>
        <taxon>Actinomycetes</taxon>
        <taxon>Kitasatosporales</taxon>
        <taxon>Streptomycetaceae</taxon>
        <taxon>Streptomyces</taxon>
    </lineage>
</organism>
<sequence length="164" mass="17089">MGTHRHDGNHIATELETLCKGMGLPVAETDDRTRAVGVLISSAGTRAASLEWFVSTTARSAAAREQTEGLADGRAGLLHRSTRAYVHHALTSILQELGYSVAHTTSGLRIEGLPGASAGAETASALADFLRGSLDSLDGARDRKQRAEDGEDGDDGLAGVPARV</sequence>